<keyword evidence="9" id="KW-0413">Isomerase</keyword>
<dbReference type="InterPro" id="IPR036291">
    <property type="entry name" value="NAD(P)-bd_dom_sf"/>
</dbReference>
<dbReference type="PROSITE" id="PS00061">
    <property type="entry name" value="ADH_SHORT"/>
    <property type="match status" value="1"/>
</dbReference>
<evidence type="ECO:0000256" key="3">
    <source>
        <dbReference type="ARBA" id="ARBA00006484"/>
    </source>
</evidence>
<dbReference type="Pfam" id="PF02036">
    <property type="entry name" value="SCP2"/>
    <property type="match status" value="1"/>
</dbReference>
<dbReference type="Gene3D" id="3.40.50.720">
    <property type="entry name" value="NAD(P)-binding Rossmann-like Domain"/>
    <property type="match status" value="1"/>
</dbReference>
<evidence type="ECO:0000256" key="9">
    <source>
        <dbReference type="ARBA" id="ARBA00023235"/>
    </source>
</evidence>
<proteinExistence type="inferred from homology"/>
<dbReference type="InterPro" id="IPR029069">
    <property type="entry name" value="HotDog_dom_sf"/>
</dbReference>
<dbReference type="Gene3D" id="3.10.129.10">
    <property type="entry name" value="Hotdog Thioesterase"/>
    <property type="match status" value="1"/>
</dbReference>
<dbReference type="InterPro" id="IPR020904">
    <property type="entry name" value="Sc_DH/Rdtase_CS"/>
</dbReference>
<dbReference type="InterPro" id="IPR002539">
    <property type="entry name" value="MaoC-like_dom"/>
</dbReference>
<keyword evidence="8" id="KW-0576">Peroxisome</keyword>
<evidence type="ECO:0000256" key="6">
    <source>
        <dbReference type="ARBA" id="ARBA00023027"/>
    </source>
</evidence>
<reference evidence="14 15" key="1">
    <citation type="journal article" date="2020" name="Nature">
        <title>Six reference-quality genomes reveal evolution of bat adaptations.</title>
        <authorList>
            <person name="Jebb D."/>
            <person name="Huang Z."/>
            <person name="Pippel M."/>
            <person name="Hughes G.M."/>
            <person name="Lavrichenko K."/>
            <person name="Devanna P."/>
            <person name="Winkler S."/>
            <person name="Jermiin L.S."/>
            <person name="Skirmuntt E.C."/>
            <person name="Katzourakis A."/>
            <person name="Burkitt-Gray L."/>
            <person name="Ray D.A."/>
            <person name="Sullivan K.A.M."/>
            <person name="Roscito J.G."/>
            <person name="Kirilenko B.M."/>
            <person name="Davalos L.M."/>
            <person name="Corthals A.P."/>
            <person name="Power M.L."/>
            <person name="Jones G."/>
            <person name="Ransome R.D."/>
            <person name="Dechmann D.K.N."/>
            <person name="Locatelli A.G."/>
            <person name="Puechmaille S.J."/>
            <person name="Fedrigo O."/>
            <person name="Jarvis E.D."/>
            <person name="Hiller M."/>
            <person name="Vernes S.C."/>
            <person name="Myers E.W."/>
            <person name="Teeling E.C."/>
        </authorList>
    </citation>
    <scope>NUCLEOTIDE SEQUENCE [LARGE SCALE GENOMIC DNA]</scope>
    <source>
        <strain evidence="14">MRhiFer1</strain>
        <tissue evidence="14">Lung</tissue>
    </source>
</reference>
<dbReference type="Pfam" id="PF00106">
    <property type="entry name" value="adh_short"/>
    <property type="match status" value="1"/>
</dbReference>
<dbReference type="GO" id="GO:0016491">
    <property type="term" value="F:oxidoreductase activity"/>
    <property type="evidence" value="ECO:0007669"/>
    <property type="project" value="UniProtKB-KW"/>
</dbReference>
<dbReference type="InterPro" id="IPR002347">
    <property type="entry name" value="SDR_fam"/>
</dbReference>
<dbReference type="UniPathway" id="UPA00659"/>
<dbReference type="SUPFAM" id="SSF54637">
    <property type="entry name" value="Thioesterase/thiol ester dehydrase-isomerase"/>
    <property type="match status" value="1"/>
</dbReference>
<comment type="similarity">
    <text evidence="3 12">Belongs to the short-chain dehydrogenases/reductases (SDR) family.</text>
</comment>
<sequence>MALPLRFDGRVVLVTGAGGGLGRAYALAFAERGASVVVNDLGGDFKGFGKGSSAADKVVEEIRRKGGKAVANYDSVEAGEKLVKTALDAFGRIDIVINNAGILRDRSFSRISDEDWDIIHRVHLRGSFQVTRAAWDHMKKQNFGRIIMTTSASGIYGNFGQANYSAAKLGLLGLSNTLALEGKKNNIYCNTIAPIAGSRMTENILPQNMLESLKPEYVAPLVLWLCHESCEENGGLFEAALYRLSGDWNPLHIDPNFASLAGFDTPILHGLCTFGFSARHVLQQFADNDVSRFKAIKARFAKPVYPGQTLQTEMWKEGNRIHFQTKTQGTGDIVISNAYVDLVPKSDTLDKTPSEGAELQSALVFEEIGRRLQDLGLEVVKKVNAVFEWHITKGGKAVAKWTTDLKNGTGKVYQGPAKGPADATIILSDEDFMDLVVGKLDPQKAFFSGRLKAKGNIMLGLKLQTIFKDYAKL</sequence>
<comment type="subcellular location">
    <subcellularLocation>
        <location evidence="1">Peroxisome</location>
    </subcellularLocation>
</comment>
<dbReference type="Pfam" id="PF01575">
    <property type="entry name" value="MaoC_dehydratas"/>
    <property type="match status" value="1"/>
</dbReference>
<dbReference type="InterPro" id="IPR003033">
    <property type="entry name" value="SCP2_sterol-bd_dom"/>
</dbReference>
<evidence type="ECO:0000313" key="15">
    <source>
        <dbReference type="Proteomes" id="UP000585614"/>
    </source>
</evidence>
<keyword evidence="4" id="KW-0276">Fatty acid metabolism</keyword>
<accession>A0A7J7Y522</accession>
<dbReference type="GO" id="GO:0016853">
    <property type="term" value="F:isomerase activity"/>
    <property type="evidence" value="ECO:0007669"/>
    <property type="project" value="UniProtKB-KW"/>
</dbReference>
<dbReference type="SUPFAM" id="SSF55718">
    <property type="entry name" value="SCP-like"/>
    <property type="match status" value="1"/>
</dbReference>
<keyword evidence="5" id="KW-0560">Oxidoreductase</keyword>
<evidence type="ECO:0000313" key="14">
    <source>
        <dbReference type="EMBL" id="KAF6356975.1"/>
    </source>
</evidence>
<dbReference type="GO" id="GO:0018812">
    <property type="term" value="F:3-hydroxyacyl-CoA dehydratase activity"/>
    <property type="evidence" value="ECO:0007669"/>
    <property type="project" value="UniProtKB-ARBA"/>
</dbReference>
<dbReference type="CDD" id="cd03448">
    <property type="entry name" value="HDE_HSD"/>
    <property type="match status" value="1"/>
</dbReference>
<evidence type="ECO:0000256" key="5">
    <source>
        <dbReference type="ARBA" id="ARBA00023002"/>
    </source>
</evidence>
<dbReference type="FunFam" id="3.30.1050.10:FF:000004">
    <property type="entry name" value="Hydroxysteroid 17-beta dehydrogenase 4"/>
    <property type="match status" value="1"/>
</dbReference>
<dbReference type="EMBL" id="JACAGC010000007">
    <property type="protein sequence ID" value="KAF6356975.1"/>
    <property type="molecule type" value="Genomic_DNA"/>
</dbReference>
<comment type="pathway">
    <text evidence="2">Lipid metabolism; fatty acid beta-oxidation.</text>
</comment>
<feature type="domain" description="Ketoreductase" evidence="13">
    <location>
        <begin position="10"/>
        <end position="203"/>
    </location>
</feature>
<dbReference type="GO" id="GO:0006635">
    <property type="term" value="P:fatty acid beta-oxidation"/>
    <property type="evidence" value="ECO:0007669"/>
    <property type="project" value="UniProtKB-UniPathway"/>
</dbReference>
<dbReference type="AlphaFoldDB" id="A0A7J7Y522"/>
<evidence type="ECO:0000256" key="12">
    <source>
        <dbReference type="RuleBase" id="RU000363"/>
    </source>
</evidence>
<dbReference type="PRINTS" id="PR00080">
    <property type="entry name" value="SDRFAMILY"/>
</dbReference>
<evidence type="ECO:0000256" key="8">
    <source>
        <dbReference type="ARBA" id="ARBA00023140"/>
    </source>
</evidence>
<dbReference type="FunFam" id="3.10.129.10:FF:000013">
    <property type="entry name" value="Peroxisomal multifunctional enzyme type 2"/>
    <property type="match status" value="1"/>
</dbReference>
<dbReference type="InterPro" id="IPR057326">
    <property type="entry name" value="KR_dom"/>
</dbReference>
<evidence type="ECO:0000256" key="2">
    <source>
        <dbReference type="ARBA" id="ARBA00005005"/>
    </source>
</evidence>
<gene>
    <name evidence="14" type="ORF">mRhiFer1_006547</name>
</gene>
<dbReference type="CDD" id="cd05353">
    <property type="entry name" value="hydroxyacyl-CoA-like_DH_SDR_c-like"/>
    <property type="match status" value="1"/>
</dbReference>
<dbReference type="PRINTS" id="PR00081">
    <property type="entry name" value="GDHRDH"/>
</dbReference>
<protein>
    <recommendedName>
        <fullName evidence="11">Peroxisomal multifunctional enzyme type 2</fullName>
    </recommendedName>
</protein>
<dbReference type="InterPro" id="IPR051687">
    <property type="entry name" value="Peroxisomal_Beta-Oxidation"/>
</dbReference>
<comment type="caution">
    <text evidence="14">The sequence shown here is derived from an EMBL/GenBank/DDBJ whole genome shotgun (WGS) entry which is preliminary data.</text>
</comment>
<keyword evidence="10" id="KW-0456">Lyase</keyword>
<evidence type="ECO:0000256" key="11">
    <source>
        <dbReference type="ARBA" id="ARBA00073497"/>
    </source>
</evidence>
<evidence type="ECO:0000256" key="7">
    <source>
        <dbReference type="ARBA" id="ARBA00023098"/>
    </source>
</evidence>
<dbReference type="PANTHER" id="PTHR45024">
    <property type="entry name" value="DEHYDROGENASES, SHORT CHAIN"/>
    <property type="match status" value="1"/>
</dbReference>
<name>A0A7J7Y522_RHIFE</name>
<dbReference type="Gene3D" id="3.30.1050.10">
    <property type="entry name" value="SCP2 sterol-binding domain"/>
    <property type="match status" value="1"/>
</dbReference>
<dbReference type="Proteomes" id="UP000585614">
    <property type="component" value="Unassembled WGS sequence"/>
</dbReference>
<evidence type="ECO:0000259" key="13">
    <source>
        <dbReference type="SMART" id="SM00822"/>
    </source>
</evidence>
<keyword evidence="6" id="KW-0520">NAD</keyword>
<organism evidence="14 15">
    <name type="scientific">Rhinolophus ferrumequinum</name>
    <name type="common">Greater horseshoe bat</name>
    <dbReference type="NCBI Taxonomy" id="59479"/>
    <lineage>
        <taxon>Eukaryota</taxon>
        <taxon>Metazoa</taxon>
        <taxon>Chordata</taxon>
        <taxon>Craniata</taxon>
        <taxon>Vertebrata</taxon>
        <taxon>Euteleostomi</taxon>
        <taxon>Mammalia</taxon>
        <taxon>Eutheria</taxon>
        <taxon>Laurasiatheria</taxon>
        <taxon>Chiroptera</taxon>
        <taxon>Yinpterochiroptera</taxon>
        <taxon>Rhinolophoidea</taxon>
        <taxon>Rhinolophidae</taxon>
        <taxon>Rhinolophinae</taxon>
        <taxon>Rhinolophus</taxon>
    </lineage>
</organism>
<dbReference type="SMART" id="SM00822">
    <property type="entry name" value="PKS_KR"/>
    <property type="match status" value="1"/>
</dbReference>
<evidence type="ECO:0000256" key="1">
    <source>
        <dbReference type="ARBA" id="ARBA00004275"/>
    </source>
</evidence>
<dbReference type="FunFam" id="3.40.50.720:FF:000185">
    <property type="entry name" value="peroxisomal multifunctional enzyme type 2"/>
    <property type="match status" value="1"/>
</dbReference>
<dbReference type="SUPFAM" id="SSF51735">
    <property type="entry name" value="NAD(P)-binding Rossmann-fold domains"/>
    <property type="match status" value="1"/>
</dbReference>
<evidence type="ECO:0000256" key="4">
    <source>
        <dbReference type="ARBA" id="ARBA00022832"/>
    </source>
</evidence>
<evidence type="ECO:0000256" key="10">
    <source>
        <dbReference type="ARBA" id="ARBA00023239"/>
    </source>
</evidence>
<dbReference type="InterPro" id="IPR036527">
    <property type="entry name" value="SCP2_sterol-bd_dom_sf"/>
</dbReference>
<dbReference type="PANTHER" id="PTHR45024:SF2">
    <property type="entry name" value="SCP2 DOMAIN-CONTAINING PROTEIN"/>
    <property type="match status" value="1"/>
</dbReference>
<dbReference type="GO" id="GO:0005777">
    <property type="term" value="C:peroxisome"/>
    <property type="evidence" value="ECO:0007669"/>
    <property type="project" value="UniProtKB-SubCell"/>
</dbReference>
<keyword evidence="7" id="KW-0443">Lipid metabolism</keyword>